<dbReference type="Gene3D" id="2.160.20.10">
    <property type="entry name" value="Single-stranded right-handed beta-helix, Pectin lyase-like"/>
    <property type="match status" value="2"/>
</dbReference>
<dbReference type="Pfam" id="PF13229">
    <property type="entry name" value="Beta_helix"/>
    <property type="match status" value="1"/>
</dbReference>
<keyword evidence="5" id="KW-0378">Hydrolase</keyword>
<organism evidence="10 11">
    <name type="scientific">Dyadobacter jejuensis</name>
    <dbReference type="NCBI Taxonomy" id="1082580"/>
    <lineage>
        <taxon>Bacteria</taxon>
        <taxon>Pseudomonadati</taxon>
        <taxon>Bacteroidota</taxon>
        <taxon>Cytophagia</taxon>
        <taxon>Cytophagales</taxon>
        <taxon>Spirosomataceae</taxon>
        <taxon>Dyadobacter</taxon>
    </lineage>
</organism>
<evidence type="ECO:0000256" key="1">
    <source>
        <dbReference type="ARBA" id="ARBA00001255"/>
    </source>
</evidence>
<dbReference type="InterPro" id="IPR011050">
    <property type="entry name" value="Pectin_lyase_fold/virulence"/>
</dbReference>
<dbReference type="GO" id="GO:0016829">
    <property type="term" value="F:lyase activity"/>
    <property type="evidence" value="ECO:0007669"/>
    <property type="project" value="UniProtKB-KW"/>
</dbReference>
<evidence type="ECO:0000256" key="5">
    <source>
        <dbReference type="ARBA" id="ARBA00022801"/>
    </source>
</evidence>
<dbReference type="Pfam" id="PF23764">
    <property type="entry name" value="Beta-barrel_GLAA-B_II"/>
    <property type="match status" value="1"/>
</dbReference>
<dbReference type="SUPFAM" id="SSF51126">
    <property type="entry name" value="Pectin lyase-like"/>
    <property type="match status" value="1"/>
</dbReference>
<sequence length="629" mass="70404">MPNQSIKLLMVLFLALFGLGLKGFATVADRVYFTTDIGDDATPEVLKSILSAKKGSIREIKFQKGTYHFYPDKGYESFVFISNHDNVLTRTAFPIDRQENLTIDGQGSTFIFHGLMVPFLITDSKNISIKNLSIDWQTPFNSEALVVAQDVANKTFDIKIGTEYPYAIRNDQLIFLKEYYEHSIGQSILYDPKRKAIAFDTEDYTPLTNLSKSAITRNTQSLKYKYSQDFKSEKTHPYGTQERLIAKELEPGLVRIFNHAKKLPPIGMILVGKGDQASNRVAPAFRVLNCETFNATNVTVHHAGGMGLIAENSSDLTLDAFNVRPSGNRMVSTTADATHFVGCRGKISIRNCVFNNQLDDASNIHGTYEEVVEQLDPYTLGVRIGHFQQQNFVLGKPGDSIGLIRLNESFDAYAKNTVESVQKINGRYHIIKFKDKLDTRIQPGDLLENLDAYPEVLVQNCTISNNRARGLLLSTPKKTVVEGNFFSTEMEAILIPVESGSWFESGSGANISITNNTFKDCQHSGFNRGVIRLVTDDESEHIAFRNIDIHGNTFEQFDNLILEVSNTENLRFEKNKITNSGTFPQKFPENPAVVVKTSKEVLFKDNTYTGKATQILSSDDPSIQAPLFN</sequence>
<evidence type="ECO:0000256" key="3">
    <source>
        <dbReference type="ARBA" id="ARBA00022729"/>
    </source>
</evidence>
<dbReference type="RefSeq" id="WP_211320019.1">
    <property type="nucleotide sequence ID" value="NZ_QGDT01000005.1"/>
</dbReference>
<dbReference type="InterPro" id="IPR057275">
    <property type="entry name" value="Beta-barrel_GLAA-B_I"/>
</dbReference>
<gene>
    <name evidence="10" type="ORF">CLV98_105145</name>
</gene>
<dbReference type="GO" id="GO:0004557">
    <property type="term" value="F:alpha-galactosidase activity"/>
    <property type="evidence" value="ECO:0007669"/>
    <property type="project" value="UniProtKB-EC"/>
</dbReference>
<reference evidence="10 11" key="1">
    <citation type="submission" date="2018-03" db="EMBL/GenBank/DDBJ databases">
        <title>Genomic Encyclopedia of Archaeal and Bacterial Type Strains, Phase II (KMG-II): from individual species to whole genera.</title>
        <authorList>
            <person name="Goeker M."/>
        </authorList>
    </citation>
    <scope>NUCLEOTIDE SEQUENCE [LARGE SCALE GENOMIC DNA]</scope>
    <source>
        <strain evidence="10 11">DSM 100346</strain>
    </source>
</reference>
<keyword evidence="11" id="KW-1185">Reference proteome</keyword>
<comment type="caution">
    <text evidence="10">The sequence shown here is derived from an EMBL/GenBank/DDBJ whole genome shotgun (WGS) entry which is preliminary data.</text>
</comment>
<feature type="domain" description="GLAA-B beta-barrel" evidence="9">
    <location>
        <begin position="379"/>
        <end position="447"/>
    </location>
</feature>
<dbReference type="InterPro" id="IPR012334">
    <property type="entry name" value="Pectin_lyas_fold"/>
</dbReference>
<evidence type="ECO:0000259" key="7">
    <source>
        <dbReference type="Pfam" id="PF13229"/>
    </source>
</evidence>
<comment type="catalytic activity">
    <reaction evidence="2">
        <text>Hydrolysis of terminal, non-reducing branched (1-&gt;3)-alpha-D-galactosidic residues, producing free D-galactose.</text>
        <dbReference type="EC" id="3.2.1.n1"/>
    </reaction>
</comment>
<feature type="domain" description="Right handed beta helix" evidence="7">
    <location>
        <begin position="457"/>
        <end position="612"/>
    </location>
</feature>
<evidence type="ECO:0000256" key="2">
    <source>
        <dbReference type="ARBA" id="ARBA00001271"/>
    </source>
</evidence>
<protein>
    <submittedName>
        <fullName evidence="10">Parallel beta helix pectate lyase-like protein</fullName>
    </submittedName>
</protein>
<proteinExistence type="predicted"/>
<comment type="catalytic activity">
    <reaction evidence="1">
        <text>Hydrolysis of terminal, non-reducing alpha-D-galactose residues in alpha-D-galactosides, including galactose oligosaccharides, galactomannans and galactolipids.</text>
        <dbReference type="EC" id="3.2.1.22"/>
    </reaction>
</comment>
<dbReference type="InterPro" id="IPR039448">
    <property type="entry name" value="Beta_helix"/>
</dbReference>
<name>A0A316AJG9_9BACT</name>
<evidence type="ECO:0000313" key="11">
    <source>
        <dbReference type="Proteomes" id="UP000245880"/>
    </source>
</evidence>
<keyword evidence="6" id="KW-0326">Glycosidase</keyword>
<accession>A0A316AJG9</accession>
<dbReference type="InterPro" id="IPR056441">
    <property type="entry name" value="Beta-barrel_GLAA-B_II"/>
</dbReference>
<evidence type="ECO:0000256" key="4">
    <source>
        <dbReference type="ARBA" id="ARBA00022737"/>
    </source>
</evidence>
<dbReference type="AlphaFoldDB" id="A0A316AJG9"/>
<evidence type="ECO:0000256" key="6">
    <source>
        <dbReference type="ARBA" id="ARBA00023295"/>
    </source>
</evidence>
<evidence type="ECO:0000259" key="9">
    <source>
        <dbReference type="Pfam" id="PF23764"/>
    </source>
</evidence>
<keyword evidence="4" id="KW-0677">Repeat</keyword>
<feature type="domain" description="GLAA-B beta-barrel" evidence="8">
    <location>
        <begin position="142"/>
        <end position="270"/>
    </location>
</feature>
<keyword evidence="3" id="KW-0732">Signal</keyword>
<evidence type="ECO:0000259" key="8">
    <source>
        <dbReference type="Pfam" id="PF23763"/>
    </source>
</evidence>
<dbReference type="EMBL" id="QGDT01000005">
    <property type="protein sequence ID" value="PWJ57965.1"/>
    <property type="molecule type" value="Genomic_DNA"/>
</dbReference>
<keyword evidence="10" id="KW-0456">Lyase</keyword>
<dbReference type="Pfam" id="PF23763">
    <property type="entry name" value="Beta-barrel_GLAA-B_I"/>
    <property type="match status" value="1"/>
</dbReference>
<evidence type="ECO:0000313" key="10">
    <source>
        <dbReference type="EMBL" id="PWJ57965.1"/>
    </source>
</evidence>
<dbReference type="Proteomes" id="UP000245880">
    <property type="component" value="Unassembled WGS sequence"/>
</dbReference>